<evidence type="ECO:0000313" key="2">
    <source>
        <dbReference type="EMBL" id="TNN38242.1"/>
    </source>
</evidence>
<keyword evidence="3" id="KW-1185">Reference proteome</keyword>
<comment type="caution">
    <text evidence="2">The sequence shown here is derived from an EMBL/GenBank/DDBJ whole genome shotgun (WGS) entry which is preliminary data.</text>
</comment>
<feature type="region of interest" description="Disordered" evidence="1">
    <location>
        <begin position="68"/>
        <end position="150"/>
    </location>
</feature>
<name>A0A4Z2FCY4_9TELE</name>
<evidence type="ECO:0000313" key="3">
    <source>
        <dbReference type="Proteomes" id="UP000314294"/>
    </source>
</evidence>
<proteinExistence type="predicted"/>
<accession>A0A4Z2FCY4</accession>
<dbReference type="Proteomes" id="UP000314294">
    <property type="component" value="Unassembled WGS sequence"/>
</dbReference>
<feature type="region of interest" description="Disordered" evidence="1">
    <location>
        <begin position="1"/>
        <end position="32"/>
    </location>
</feature>
<dbReference type="EMBL" id="SRLO01001390">
    <property type="protein sequence ID" value="TNN38242.1"/>
    <property type="molecule type" value="Genomic_DNA"/>
</dbReference>
<sequence>MGGCPLGWAVPKPAGEVEGRGLNGSTGLDQGYHHLGLTWRASKDGHLSEEYKKIKYCEGLKNIRTDVNREQRLGATCETGARSLGSSQGSREKSKESREKSKESREKSKESSEKSKESREKSKAKEQSKVQGAVKCPRSSPRSREQSNIQ</sequence>
<gene>
    <name evidence="2" type="ORF">EYF80_051592</name>
</gene>
<organism evidence="2 3">
    <name type="scientific">Liparis tanakae</name>
    <name type="common">Tanaka's snailfish</name>
    <dbReference type="NCBI Taxonomy" id="230148"/>
    <lineage>
        <taxon>Eukaryota</taxon>
        <taxon>Metazoa</taxon>
        <taxon>Chordata</taxon>
        <taxon>Craniata</taxon>
        <taxon>Vertebrata</taxon>
        <taxon>Euteleostomi</taxon>
        <taxon>Actinopterygii</taxon>
        <taxon>Neopterygii</taxon>
        <taxon>Teleostei</taxon>
        <taxon>Neoteleostei</taxon>
        <taxon>Acanthomorphata</taxon>
        <taxon>Eupercaria</taxon>
        <taxon>Perciformes</taxon>
        <taxon>Cottioidei</taxon>
        <taxon>Cottales</taxon>
        <taxon>Liparidae</taxon>
        <taxon>Liparis</taxon>
    </lineage>
</organism>
<feature type="compositionally biased region" description="Basic and acidic residues" evidence="1">
    <location>
        <begin position="90"/>
        <end position="128"/>
    </location>
</feature>
<reference evidence="2 3" key="1">
    <citation type="submission" date="2019-03" db="EMBL/GenBank/DDBJ databases">
        <title>First draft genome of Liparis tanakae, snailfish: a comprehensive survey of snailfish specific genes.</title>
        <authorList>
            <person name="Kim W."/>
            <person name="Song I."/>
            <person name="Jeong J.-H."/>
            <person name="Kim D."/>
            <person name="Kim S."/>
            <person name="Ryu S."/>
            <person name="Song J.Y."/>
            <person name="Lee S.K."/>
        </authorList>
    </citation>
    <scope>NUCLEOTIDE SEQUENCE [LARGE SCALE GENOMIC DNA]</scope>
    <source>
        <tissue evidence="2">Muscle</tissue>
    </source>
</reference>
<protein>
    <submittedName>
        <fullName evidence="2">Uncharacterized protein</fullName>
    </submittedName>
</protein>
<dbReference type="AlphaFoldDB" id="A0A4Z2FCY4"/>
<evidence type="ECO:0000256" key="1">
    <source>
        <dbReference type="SAM" id="MobiDB-lite"/>
    </source>
</evidence>